<dbReference type="GO" id="GO:0030976">
    <property type="term" value="F:thiamine pyrophosphate binding"/>
    <property type="evidence" value="ECO:0007669"/>
    <property type="project" value="InterPro"/>
</dbReference>
<dbReference type="GO" id="GO:0009099">
    <property type="term" value="P:L-valine biosynthetic process"/>
    <property type="evidence" value="ECO:0007669"/>
    <property type="project" value="TreeGrafter"/>
</dbReference>
<evidence type="ECO:0000256" key="1">
    <source>
        <dbReference type="ARBA" id="ARBA00007812"/>
    </source>
</evidence>
<dbReference type="AlphaFoldDB" id="K9WSQ6"/>
<evidence type="ECO:0000313" key="5">
    <source>
        <dbReference type="EMBL" id="AFZ22834.1"/>
    </source>
</evidence>
<dbReference type="OrthoDB" id="4494979at2"/>
<dbReference type="GO" id="GO:0050660">
    <property type="term" value="F:flavin adenine dinucleotide binding"/>
    <property type="evidence" value="ECO:0007669"/>
    <property type="project" value="TreeGrafter"/>
</dbReference>
<dbReference type="eggNOG" id="COG0028">
    <property type="taxonomic scope" value="Bacteria"/>
</dbReference>
<dbReference type="GO" id="GO:0003984">
    <property type="term" value="F:acetolactate synthase activity"/>
    <property type="evidence" value="ECO:0007669"/>
    <property type="project" value="TreeGrafter"/>
</dbReference>
<dbReference type="Proteomes" id="UP000010475">
    <property type="component" value="Chromosome"/>
</dbReference>
<dbReference type="Pfam" id="PF02776">
    <property type="entry name" value="TPP_enzyme_N"/>
    <property type="match status" value="1"/>
</dbReference>
<dbReference type="InterPro" id="IPR012001">
    <property type="entry name" value="Thiamin_PyroP_enz_TPP-bd_dom"/>
</dbReference>
<reference evidence="5 6" key="1">
    <citation type="submission" date="2012-06" db="EMBL/GenBank/DDBJ databases">
        <title>Finished chromosome of genome of Cylindrospermum stagnale PCC 7417.</title>
        <authorList>
            <consortium name="US DOE Joint Genome Institute"/>
            <person name="Gugger M."/>
            <person name="Coursin T."/>
            <person name="Rippka R."/>
            <person name="Tandeau De Marsac N."/>
            <person name="Huntemann M."/>
            <person name="Wei C.-L."/>
            <person name="Han J."/>
            <person name="Detter J.C."/>
            <person name="Han C."/>
            <person name="Tapia R."/>
            <person name="Chen A."/>
            <person name="Kyrpides N."/>
            <person name="Mavromatis K."/>
            <person name="Markowitz V."/>
            <person name="Szeto E."/>
            <person name="Ivanova N."/>
            <person name="Pagani I."/>
            <person name="Pati A."/>
            <person name="Goodwin L."/>
            <person name="Nordberg H.P."/>
            <person name="Cantor M.N."/>
            <person name="Hua S.X."/>
            <person name="Woyke T."/>
            <person name="Kerfeld C.A."/>
        </authorList>
    </citation>
    <scope>NUCLEOTIDE SEQUENCE [LARGE SCALE GENOMIC DNA]</scope>
    <source>
        <strain evidence="5 6">PCC 7417</strain>
    </source>
</reference>
<keyword evidence="2" id="KW-0786">Thiamine pyrophosphate</keyword>
<feature type="domain" description="Thiamine pyrophosphate enzyme TPP-binding" evidence="3">
    <location>
        <begin position="438"/>
        <end position="565"/>
    </location>
</feature>
<dbReference type="GO" id="GO:0005948">
    <property type="term" value="C:acetolactate synthase complex"/>
    <property type="evidence" value="ECO:0007669"/>
    <property type="project" value="TreeGrafter"/>
</dbReference>
<dbReference type="InterPro" id="IPR029061">
    <property type="entry name" value="THDP-binding"/>
</dbReference>
<dbReference type="SUPFAM" id="SSF52467">
    <property type="entry name" value="DHS-like NAD/FAD-binding domain"/>
    <property type="match status" value="1"/>
</dbReference>
<protein>
    <submittedName>
        <fullName evidence="5">Thiamine pyrophosphate-dependent enzyme, possible carboligase or decarboxylase</fullName>
    </submittedName>
</protein>
<dbReference type="RefSeq" id="WP_015206091.1">
    <property type="nucleotide sequence ID" value="NC_019757.1"/>
</dbReference>
<dbReference type="GO" id="GO:0016874">
    <property type="term" value="F:ligase activity"/>
    <property type="evidence" value="ECO:0007669"/>
    <property type="project" value="UniProtKB-KW"/>
</dbReference>
<name>K9WSQ6_9NOST</name>
<dbReference type="PANTHER" id="PTHR18968:SF13">
    <property type="entry name" value="ACETOLACTATE SYNTHASE CATALYTIC SUBUNIT, MITOCHONDRIAL"/>
    <property type="match status" value="1"/>
</dbReference>
<dbReference type="PATRIC" id="fig|56107.3.peg.551"/>
<evidence type="ECO:0000256" key="2">
    <source>
        <dbReference type="ARBA" id="ARBA00023052"/>
    </source>
</evidence>
<dbReference type="STRING" id="56107.Cylst_0495"/>
<dbReference type="InterPro" id="IPR045229">
    <property type="entry name" value="TPP_enz"/>
</dbReference>
<dbReference type="Gene3D" id="3.40.50.1220">
    <property type="entry name" value="TPP-binding domain"/>
    <property type="match status" value="1"/>
</dbReference>
<evidence type="ECO:0000259" key="3">
    <source>
        <dbReference type="Pfam" id="PF02775"/>
    </source>
</evidence>
<dbReference type="Pfam" id="PF02775">
    <property type="entry name" value="TPP_enzyme_C"/>
    <property type="match status" value="1"/>
</dbReference>
<keyword evidence="6" id="KW-1185">Reference proteome</keyword>
<dbReference type="InterPro" id="IPR011766">
    <property type="entry name" value="TPP_enzyme_TPP-bd"/>
</dbReference>
<dbReference type="HOGENOM" id="CLU_461432_0_0_3"/>
<dbReference type="InterPro" id="IPR029035">
    <property type="entry name" value="DHS-like_NAD/FAD-binding_dom"/>
</dbReference>
<evidence type="ECO:0000313" key="6">
    <source>
        <dbReference type="Proteomes" id="UP000010475"/>
    </source>
</evidence>
<dbReference type="KEGG" id="csg:Cylst_0495"/>
<dbReference type="GO" id="GO:0009097">
    <property type="term" value="P:isoleucine biosynthetic process"/>
    <property type="evidence" value="ECO:0007669"/>
    <property type="project" value="TreeGrafter"/>
</dbReference>
<accession>K9WSQ6</accession>
<feature type="domain" description="Thiamine pyrophosphate enzyme N-terminal TPP-binding" evidence="4">
    <location>
        <begin position="20"/>
        <end position="134"/>
    </location>
</feature>
<gene>
    <name evidence="5" type="ORF">Cylst_0495</name>
</gene>
<dbReference type="EMBL" id="CP003642">
    <property type="protein sequence ID" value="AFZ22834.1"/>
    <property type="molecule type" value="Genomic_DNA"/>
</dbReference>
<dbReference type="CDD" id="cd07035">
    <property type="entry name" value="TPP_PYR_POX_like"/>
    <property type="match status" value="1"/>
</dbReference>
<comment type="similarity">
    <text evidence="1">Belongs to the TPP enzyme family.</text>
</comment>
<evidence type="ECO:0000259" key="4">
    <source>
        <dbReference type="Pfam" id="PF02776"/>
    </source>
</evidence>
<dbReference type="PANTHER" id="PTHR18968">
    <property type="entry name" value="THIAMINE PYROPHOSPHATE ENZYMES"/>
    <property type="match status" value="1"/>
</dbReference>
<sequence>MLLETKFLLQESLSKLVSGNFALLEILKQWGIKHYAGVNGGGVIKIAQHLLPLTHLHQLRDGIPRMLTMNEYITGFIPLGYYLATGKFAGTILTTGAATKLGLCGLTEAKLHNIPAVYLVALNSTQVHDKAPLQDVSENGMNLIPQLQAELGDGCVVIDDLSVIEDKLLMVQKILSQSRPVVIAFHPDILSQDIDLNQLSFPPTHSNSEINYSDIDALASQLAQIQPTQRIILYVGEEAARYEQISSLIDDLSYRLKSPIIWSVNGANAVSETNPYGYGHIMFGGNDRAMKLWQSINSDDVLIMIGLDPYEYVLNNEQIRAGNVWHLTHFLCPYGHKDGNFQHRAAFEYQKVYGDIVLVLQELLNRLPQNKDLSGVNPPLVSLNTRIISRTVRPDTVDLLSFYEQIGQLWQPNTIGFDDVCMAYKDRPYLMQRRHPNIRFHSMYHGSAMGGAFGLGCGAKLGNPLLHTFIFSGDGCWRLYGGAIADASHLGLCLFIINNHSYGIIEQGAPSILPGVDSTRYHAHLQNIDFVAAAKAHAWDGYRLKPDLSNLLEIMDVCYNSNSQSILVEVPVDSTQVIGLNPRVLNLRGDCHL</sequence>
<dbReference type="CDD" id="cd00568">
    <property type="entry name" value="TPP_enzymes"/>
    <property type="match status" value="1"/>
</dbReference>
<dbReference type="SUPFAM" id="SSF52518">
    <property type="entry name" value="Thiamin diphosphate-binding fold (THDP-binding)"/>
    <property type="match status" value="2"/>
</dbReference>
<dbReference type="Gene3D" id="3.40.50.970">
    <property type="match status" value="2"/>
</dbReference>
<proteinExistence type="inferred from homology"/>
<keyword evidence="5" id="KW-0436">Ligase</keyword>
<organism evidence="5 6">
    <name type="scientific">Cylindrospermum stagnale PCC 7417</name>
    <dbReference type="NCBI Taxonomy" id="56107"/>
    <lineage>
        <taxon>Bacteria</taxon>
        <taxon>Bacillati</taxon>
        <taxon>Cyanobacteriota</taxon>
        <taxon>Cyanophyceae</taxon>
        <taxon>Nostocales</taxon>
        <taxon>Nostocaceae</taxon>
        <taxon>Cylindrospermum</taxon>
    </lineage>
</organism>